<dbReference type="GO" id="GO:0003676">
    <property type="term" value="F:nucleic acid binding"/>
    <property type="evidence" value="ECO:0007669"/>
    <property type="project" value="InterPro"/>
</dbReference>
<feature type="region of interest" description="Disordered" evidence="2">
    <location>
        <begin position="981"/>
        <end position="1049"/>
    </location>
</feature>
<feature type="domain" description="CCHC-type" evidence="3">
    <location>
        <begin position="125"/>
        <end position="141"/>
    </location>
</feature>
<feature type="compositionally biased region" description="Basic and acidic residues" evidence="2">
    <location>
        <begin position="930"/>
        <end position="942"/>
    </location>
</feature>
<dbReference type="EMBL" id="RHFK02000007">
    <property type="protein sequence ID" value="TWW73508.1"/>
    <property type="molecule type" value="Genomic_DNA"/>
</dbReference>
<dbReference type="Proteomes" id="UP000324091">
    <property type="component" value="Chromosome 15"/>
</dbReference>
<name>A0A5C6P371_9TELE</name>
<dbReference type="InterPro" id="IPR001878">
    <property type="entry name" value="Znf_CCHC"/>
</dbReference>
<evidence type="ECO:0000256" key="1">
    <source>
        <dbReference type="PROSITE-ProRule" id="PRU00047"/>
    </source>
</evidence>
<feature type="compositionally biased region" description="Basic and acidic residues" evidence="2">
    <location>
        <begin position="298"/>
        <end position="321"/>
    </location>
</feature>
<organism evidence="4 5">
    <name type="scientific">Takifugu flavidus</name>
    <name type="common">sansaifugu</name>
    <dbReference type="NCBI Taxonomy" id="433684"/>
    <lineage>
        <taxon>Eukaryota</taxon>
        <taxon>Metazoa</taxon>
        <taxon>Chordata</taxon>
        <taxon>Craniata</taxon>
        <taxon>Vertebrata</taxon>
        <taxon>Euteleostomi</taxon>
        <taxon>Actinopterygii</taxon>
        <taxon>Neopterygii</taxon>
        <taxon>Teleostei</taxon>
        <taxon>Neoteleostei</taxon>
        <taxon>Acanthomorphata</taxon>
        <taxon>Eupercaria</taxon>
        <taxon>Tetraodontiformes</taxon>
        <taxon>Tetradontoidea</taxon>
        <taxon>Tetraodontidae</taxon>
        <taxon>Takifugu</taxon>
    </lineage>
</organism>
<reference evidence="4 5" key="1">
    <citation type="submission" date="2019-04" db="EMBL/GenBank/DDBJ databases">
        <title>Chromosome genome assembly for Takifugu flavidus.</title>
        <authorList>
            <person name="Xiao S."/>
        </authorList>
    </citation>
    <scope>NUCLEOTIDE SEQUENCE [LARGE SCALE GENOMIC DNA]</scope>
    <source>
        <strain evidence="4">HTHZ2018</strain>
        <tissue evidence="4">Muscle</tissue>
    </source>
</reference>
<feature type="region of interest" description="Disordered" evidence="2">
    <location>
        <begin position="1097"/>
        <end position="1146"/>
    </location>
</feature>
<comment type="caution">
    <text evidence="4">The sequence shown here is derived from an EMBL/GenBank/DDBJ whole genome shotgun (WGS) entry which is preliminary data.</text>
</comment>
<dbReference type="SUPFAM" id="SSF57756">
    <property type="entry name" value="Retrovirus zinc finger-like domains"/>
    <property type="match status" value="1"/>
</dbReference>
<evidence type="ECO:0000313" key="4">
    <source>
        <dbReference type="EMBL" id="TWW73508.1"/>
    </source>
</evidence>
<dbReference type="Gene3D" id="4.10.60.10">
    <property type="entry name" value="Zinc finger, CCHC-type"/>
    <property type="match status" value="1"/>
</dbReference>
<proteinExistence type="predicted"/>
<gene>
    <name evidence="4" type="ORF">D4764_15G0009020</name>
</gene>
<dbReference type="AlphaFoldDB" id="A0A5C6P371"/>
<keyword evidence="1" id="KW-0862">Zinc</keyword>
<feature type="compositionally biased region" description="Basic and acidic residues" evidence="2">
    <location>
        <begin position="988"/>
        <end position="1011"/>
    </location>
</feature>
<feature type="compositionally biased region" description="Basic and acidic residues" evidence="2">
    <location>
        <begin position="380"/>
        <end position="393"/>
    </location>
</feature>
<accession>A0A5C6P371</accession>
<dbReference type="SMART" id="SM00343">
    <property type="entry name" value="ZnF_C2HC"/>
    <property type="match status" value="1"/>
</dbReference>
<protein>
    <recommendedName>
        <fullName evidence="3">CCHC-type domain-containing protein</fullName>
    </recommendedName>
</protein>
<dbReference type="InterPro" id="IPR036875">
    <property type="entry name" value="Znf_CCHC_sf"/>
</dbReference>
<feature type="compositionally biased region" description="Basic and acidic residues" evidence="2">
    <location>
        <begin position="192"/>
        <end position="202"/>
    </location>
</feature>
<feature type="region of interest" description="Disordered" evidence="2">
    <location>
        <begin position="150"/>
        <end position="202"/>
    </location>
</feature>
<evidence type="ECO:0000256" key="2">
    <source>
        <dbReference type="SAM" id="MobiDB-lite"/>
    </source>
</evidence>
<feature type="region of interest" description="Disordered" evidence="2">
    <location>
        <begin position="293"/>
        <end position="421"/>
    </location>
</feature>
<evidence type="ECO:0000313" key="5">
    <source>
        <dbReference type="Proteomes" id="UP000324091"/>
    </source>
</evidence>
<keyword evidence="5" id="KW-1185">Reference proteome</keyword>
<keyword evidence="1" id="KW-0479">Metal-binding</keyword>
<feature type="compositionally biased region" description="Pro residues" evidence="2">
    <location>
        <begin position="895"/>
        <end position="904"/>
    </location>
</feature>
<feature type="compositionally biased region" description="Polar residues" evidence="2">
    <location>
        <begin position="403"/>
        <end position="418"/>
    </location>
</feature>
<evidence type="ECO:0000259" key="3">
    <source>
        <dbReference type="PROSITE" id="PS50158"/>
    </source>
</evidence>
<dbReference type="Pfam" id="PF00098">
    <property type="entry name" value="zf-CCHC"/>
    <property type="match status" value="1"/>
</dbReference>
<dbReference type="PROSITE" id="PS50158">
    <property type="entry name" value="ZF_CCHC"/>
    <property type="match status" value="1"/>
</dbReference>
<feature type="compositionally biased region" description="Gly residues" evidence="2">
    <location>
        <begin position="1012"/>
        <end position="1025"/>
    </location>
</feature>
<feature type="compositionally biased region" description="Basic and acidic residues" evidence="2">
    <location>
        <begin position="1038"/>
        <end position="1049"/>
    </location>
</feature>
<dbReference type="GO" id="GO:0008270">
    <property type="term" value="F:zinc ion binding"/>
    <property type="evidence" value="ECO:0007669"/>
    <property type="project" value="UniProtKB-KW"/>
</dbReference>
<feature type="region of interest" description="Disordered" evidence="2">
    <location>
        <begin position="893"/>
        <end position="946"/>
    </location>
</feature>
<sequence>MPANAGLTGLSRKHGVKVGAGQKIGHSSIKSAARMNRAVVLFLAKVEQVNMLVETGITVGGQFVQVTPLTQPAARITLSNVPPFISDEFLVHMILNNRAEEFNYRFIVRVDDFDYTLFATSSALKCFNCNEEGHLARACPSRVASDAQAAEPAATAPVAPPAPRPVPAARRRWLSAEGSSAAPDGATAEEMEEKRDECVRESEVIGESEIVGMVVEMNGESGESGGKVDLTGEVCDLSGVMSEVVCDSNELGRKGEVMGETVELGETGETGDRIQTGEQGTVGQVMGGLDGPGIVGGERGEGEVSTGERGEGEVSTGERGEGGVSTGEQGEGGVSTGERGEGGVSTGERGEEAVSAGEGTSGASEWWLVPARKRNKRKSAMKDKGGKTGRLEETVADTDTSDCESMSDGSELSGTTPDGQEFDLYPPGLFKKFLTQTKGMKGLDLGTYFPDRLCFIRDAKKRALVFDTAKRKRIDVLFLQETHSDCGIEADWEKEWEGQVLLSHNTTLSGGVGLLFSRGFTPSSLEVEHVWWDRGKVEMQLLCQQYTLNATQDTRRSIKDLEMEIVELEAIGSSTGDRGCIETFQSKKMALASLLDSQSVVKAWALFKVEKRTSSESLYWLLREPTVHGARLDVSAEAPPRLTAALWRTRTLLLQHVVAVAGPDLTGAEAVGSLLGIRSTQAAEGVLRLWRNRLSTRERRILEDYGQGTEPDSEDPFPEIRLVAHLGNLDGSLLRPAKTFSLVAVDKKTLYNDCVRVLNRRGLSNRSTSVWADRLGGDGARPCWRVLYKPRPTACGRHGGQRRFNRLSRKHGVKGGGVLFLAKVEQVNMLVETGITVGGQFVQVTPLTQPAARITLCNVPPFISDEFLVRELSRHGKWSLPSAKCCLASRRHPAPVAPPAPRPVPAARRRWLSAEGSSAAPDGATAESQMEEKRDECVRESEVSGESEIVEMVVEMNGETGDRIQTGEQGTVGQVMGGLDGPGIVGGERGEGEVSTGERGEGEVSTGERGEGGVSTGEQGEGGVSTGERGEGGVSTGERGEGGETHSDCGIEADWEKEWEGQVLLSHNTTLSGGVGLLFSRGFTPSSLEVEHVRAIIRRERRGEERRGEEKEKEKQGEEERRGSGGEKEREGGEERRGEERRGEER</sequence>
<keyword evidence="1" id="KW-0863">Zinc-finger</keyword>
<feature type="compositionally biased region" description="Gly residues" evidence="2">
    <location>
        <begin position="322"/>
        <end position="335"/>
    </location>
</feature>